<organism evidence="7 8">
    <name type="scientific">Anaerocolumna xylanovorans DSM 12503</name>
    <dbReference type="NCBI Taxonomy" id="1121345"/>
    <lineage>
        <taxon>Bacteria</taxon>
        <taxon>Bacillati</taxon>
        <taxon>Bacillota</taxon>
        <taxon>Clostridia</taxon>
        <taxon>Lachnospirales</taxon>
        <taxon>Lachnospiraceae</taxon>
        <taxon>Anaerocolumna</taxon>
    </lineage>
</organism>
<keyword evidence="2" id="KW-0732">Signal</keyword>
<name>A0A1M7Y5A2_9FIRM</name>
<evidence type="ECO:0000256" key="2">
    <source>
        <dbReference type="ARBA" id="ARBA00022729"/>
    </source>
</evidence>
<dbReference type="Gene3D" id="2.70.98.70">
    <property type="match status" value="1"/>
</dbReference>
<dbReference type="RefSeq" id="WP_073588291.1">
    <property type="nucleotide sequence ID" value="NZ_FRFD01000004.1"/>
</dbReference>
<dbReference type="OrthoDB" id="7335480at2"/>
<dbReference type="Gene3D" id="1.50.10.100">
    <property type="entry name" value="Chondroitin AC/alginate lyase"/>
    <property type="match status" value="1"/>
</dbReference>
<dbReference type="AlphaFoldDB" id="A0A1M7Y5A2"/>
<gene>
    <name evidence="7" type="ORF">SAMN02745217_01588</name>
</gene>
<protein>
    <submittedName>
        <fullName evidence="7">Heparinase II/III-like protein</fullName>
    </submittedName>
</protein>
<reference evidence="7 8" key="1">
    <citation type="submission" date="2016-12" db="EMBL/GenBank/DDBJ databases">
        <authorList>
            <person name="Song W.-J."/>
            <person name="Kurnit D.M."/>
        </authorList>
    </citation>
    <scope>NUCLEOTIDE SEQUENCE [LARGE SCALE GENOMIC DNA]</scope>
    <source>
        <strain evidence="7 8">DSM 12503</strain>
    </source>
</reference>
<evidence type="ECO:0000313" key="8">
    <source>
        <dbReference type="Proteomes" id="UP000184612"/>
    </source>
</evidence>
<sequence>MRGNERLSLFWCQNTGKELADLMKREYEEETGALLVQAEELLGNSFTFREHWEMERTHKPVIFEKEIDWKHVPDGDAEWVYALNRHTFLLILAKAWYITGDLRFGEKYAELIESWLVKEPLTEENKKSTWRSIEAGIRCEYWLRSLQLMAGCPVVTDTLKGKMEDSLRIHGDYLVKTNETFHRISNWGVLQNHGLFLLGLYFNEKGWIEEAVSRLQQEMQQQVFPDGTHWEQSPMYHGEVLHCFLDTYLHARRFRIAMGKEFRGRLKSMVYALAVLRRPKGEIPCQSDSDGIEAGDLVAMGSILFRDRKLKYLAGNRFCSEVWWLLGIGCRKEYQVMAEEKPGFTSYALTDSGNYVLRDSFTENSGYVRFHCGTMGSGHGHADLLHVDFAAEGEDILIDSGRYTYVEGEERAYLKSPKAHNTVVVDGMDFTECRGSWNYGRMAAPIKGEHCFSQYADYVWGAHLGYLDIGLYTERRVIYLKNNLLCIIDSFRGKGWHDYVQYWHIQKDCSLFLNEGKGTIIGKNVDGELLCLKGEGKIADDICSTEYNRLEKNQTLIQNWKAEGSTSMITIITADKKDQGKPLKAKLLPVTLQSSKKELTSSQAEAIQICHGEEEFVLILCYEEVINGVDLVSAGGYSSYGKVLVFSKDNPAGQCLQY</sequence>
<evidence type="ECO:0000256" key="1">
    <source>
        <dbReference type="ARBA" id="ARBA00004418"/>
    </source>
</evidence>
<keyword evidence="8" id="KW-1185">Reference proteome</keyword>
<keyword evidence="3" id="KW-0574">Periplasm</keyword>
<dbReference type="GO" id="GO:0016829">
    <property type="term" value="F:lyase activity"/>
    <property type="evidence" value="ECO:0007669"/>
    <property type="project" value="UniProtKB-KW"/>
</dbReference>
<feature type="domain" description="Heparinase II/III-like C-terminal" evidence="5">
    <location>
        <begin position="348"/>
        <end position="557"/>
    </location>
</feature>
<dbReference type="PANTHER" id="PTHR39210">
    <property type="entry name" value="HEPARIN-SULFATE LYASE"/>
    <property type="match status" value="1"/>
</dbReference>
<dbReference type="Proteomes" id="UP000184612">
    <property type="component" value="Unassembled WGS sequence"/>
</dbReference>
<proteinExistence type="predicted"/>
<evidence type="ECO:0000259" key="5">
    <source>
        <dbReference type="Pfam" id="PF07940"/>
    </source>
</evidence>
<keyword evidence="4" id="KW-0456">Lyase</keyword>
<feature type="domain" description="Heparin-sulfate lyase N-terminal" evidence="6">
    <location>
        <begin position="51"/>
        <end position="292"/>
    </location>
</feature>
<accession>A0A1M7Y5A2</accession>
<dbReference type="PANTHER" id="PTHR39210:SF1">
    <property type="entry name" value="HEPARIN-SULFATE LYASE"/>
    <property type="match status" value="1"/>
</dbReference>
<dbReference type="GO" id="GO:0042597">
    <property type="term" value="C:periplasmic space"/>
    <property type="evidence" value="ECO:0007669"/>
    <property type="project" value="UniProtKB-SubCell"/>
</dbReference>
<dbReference type="SUPFAM" id="SSF48230">
    <property type="entry name" value="Chondroitin AC/alginate lyase"/>
    <property type="match status" value="1"/>
</dbReference>
<dbReference type="InterPro" id="IPR012480">
    <property type="entry name" value="Hepar_II_III_C"/>
</dbReference>
<dbReference type="InterPro" id="IPR031680">
    <property type="entry name" value="Hepar_II_III_N"/>
</dbReference>
<dbReference type="Pfam" id="PF07940">
    <property type="entry name" value="Hepar_II_III_C"/>
    <property type="match status" value="1"/>
</dbReference>
<dbReference type="InterPro" id="IPR008929">
    <property type="entry name" value="Chondroitin_lyas"/>
</dbReference>
<evidence type="ECO:0000313" key="7">
    <source>
        <dbReference type="EMBL" id="SHO47599.1"/>
    </source>
</evidence>
<evidence type="ECO:0000256" key="3">
    <source>
        <dbReference type="ARBA" id="ARBA00022764"/>
    </source>
</evidence>
<evidence type="ECO:0000259" key="6">
    <source>
        <dbReference type="Pfam" id="PF16889"/>
    </source>
</evidence>
<comment type="subcellular location">
    <subcellularLocation>
        <location evidence="1">Periplasm</location>
    </subcellularLocation>
</comment>
<dbReference type="Pfam" id="PF16889">
    <property type="entry name" value="Hepar_II_III_N"/>
    <property type="match status" value="1"/>
</dbReference>
<dbReference type="EMBL" id="FRFD01000004">
    <property type="protein sequence ID" value="SHO47599.1"/>
    <property type="molecule type" value="Genomic_DNA"/>
</dbReference>
<dbReference type="STRING" id="1121345.SAMN02745217_01588"/>
<evidence type="ECO:0000256" key="4">
    <source>
        <dbReference type="ARBA" id="ARBA00023239"/>
    </source>
</evidence>